<dbReference type="EMBL" id="WSZK01000028">
    <property type="protein sequence ID" value="MWG35915.1"/>
    <property type="molecule type" value="Genomic_DNA"/>
</dbReference>
<evidence type="ECO:0000313" key="3">
    <source>
        <dbReference type="Proteomes" id="UP000451471"/>
    </source>
</evidence>
<dbReference type="AlphaFoldDB" id="A0A6B0GUU9"/>
<dbReference type="RefSeq" id="WP_158205584.1">
    <property type="nucleotide sequence ID" value="NZ_WSZK01000028.1"/>
</dbReference>
<organism evidence="2 3">
    <name type="scientific">Halomarina oriensis</name>
    <dbReference type="NCBI Taxonomy" id="671145"/>
    <lineage>
        <taxon>Archaea</taxon>
        <taxon>Methanobacteriati</taxon>
        <taxon>Methanobacteriota</taxon>
        <taxon>Stenosarchaea group</taxon>
        <taxon>Halobacteria</taxon>
        <taxon>Halobacteriales</taxon>
        <taxon>Natronomonadaceae</taxon>
        <taxon>Halomarina</taxon>
    </lineage>
</organism>
<name>A0A6B0GUU9_9EURY</name>
<evidence type="ECO:0000313" key="2">
    <source>
        <dbReference type="EMBL" id="MWG35915.1"/>
    </source>
</evidence>
<feature type="region of interest" description="Disordered" evidence="1">
    <location>
        <begin position="1"/>
        <end position="21"/>
    </location>
</feature>
<accession>A0A6B0GUU9</accession>
<proteinExistence type="predicted"/>
<sequence>MSRPDKLSTSTPHELPEDLPESITVDVSMDEALCGDDPEDHDDEFVEKFVNWEAEIQTSSALNDLASSYVDEDDVGQATCLLWVDQAEVYPVCDGHYLAKKDGQWSGFTTHPNYHQLRERMERSVEEGRHCSFCYRERVKALRERIEDVVDVEVDVQR</sequence>
<keyword evidence="3" id="KW-1185">Reference proteome</keyword>
<evidence type="ECO:0000256" key="1">
    <source>
        <dbReference type="SAM" id="MobiDB-lite"/>
    </source>
</evidence>
<gene>
    <name evidence="2" type="ORF">GQS65_15725</name>
</gene>
<reference evidence="2 3" key="1">
    <citation type="submission" date="2019-12" db="EMBL/GenBank/DDBJ databases">
        <title>Halocatena pleomorpha gen. nov. sp. nov., an extremely halophilic archaeon of family Halobacteriaceae isolated from saltpan soil.</title>
        <authorList>
            <person name="Pal Y."/>
            <person name="Verma A."/>
            <person name="Krishnamurthi S."/>
            <person name="Kumar P."/>
        </authorList>
    </citation>
    <scope>NUCLEOTIDE SEQUENCE [LARGE SCALE GENOMIC DNA]</scope>
    <source>
        <strain evidence="2 3">JCM 16495</strain>
    </source>
</reference>
<comment type="caution">
    <text evidence="2">The sequence shown here is derived from an EMBL/GenBank/DDBJ whole genome shotgun (WGS) entry which is preliminary data.</text>
</comment>
<dbReference type="OrthoDB" id="350567at2157"/>
<dbReference type="Proteomes" id="UP000451471">
    <property type="component" value="Unassembled WGS sequence"/>
</dbReference>
<protein>
    <submittedName>
        <fullName evidence="2">Uncharacterized protein</fullName>
    </submittedName>
</protein>